<organism evidence="9 10">
    <name type="scientific">Arenicella xantha</name>
    <dbReference type="NCBI Taxonomy" id="644221"/>
    <lineage>
        <taxon>Bacteria</taxon>
        <taxon>Pseudomonadati</taxon>
        <taxon>Pseudomonadota</taxon>
        <taxon>Gammaproteobacteria</taxon>
        <taxon>Arenicellales</taxon>
        <taxon>Arenicellaceae</taxon>
        <taxon>Arenicella</taxon>
    </lineage>
</organism>
<dbReference type="InParanoid" id="A0A395JGP7"/>
<evidence type="ECO:0000256" key="7">
    <source>
        <dbReference type="PIRSR" id="PIRSR001589-2"/>
    </source>
</evidence>
<dbReference type="GO" id="GO:0006529">
    <property type="term" value="P:asparagine biosynthetic process"/>
    <property type="evidence" value="ECO:0007669"/>
    <property type="project" value="InterPro"/>
</dbReference>
<dbReference type="GO" id="GO:0005524">
    <property type="term" value="F:ATP binding"/>
    <property type="evidence" value="ECO:0007669"/>
    <property type="project" value="UniProtKB-KW"/>
</dbReference>
<keyword evidence="4 7" id="KW-0547">Nucleotide-binding</keyword>
<feature type="domain" description="Glutamine amidotransferase type-2" evidence="8">
    <location>
        <begin position="2"/>
        <end position="211"/>
    </location>
</feature>
<evidence type="ECO:0000256" key="4">
    <source>
        <dbReference type="ARBA" id="ARBA00022741"/>
    </source>
</evidence>
<dbReference type="RefSeq" id="WP_113954958.1">
    <property type="nucleotide sequence ID" value="NZ_QNRT01000004.1"/>
</dbReference>
<evidence type="ECO:0000313" key="10">
    <source>
        <dbReference type="Proteomes" id="UP000253083"/>
    </source>
</evidence>
<accession>A0A395JGP7</accession>
<evidence type="ECO:0000256" key="5">
    <source>
        <dbReference type="ARBA" id="ARBA00022840"/>
    </source>
</evidence>
<dbReference type="InterPro" id="IPR001962">
    <property type="entry name" value="Asn_synthase"/>
</dbReference>
<dbReference type="PIRSF" id="PIRSF001589">
    <property type="entry name" value="Asn_synthetase_glu-h"/>
    <property type="match status" value="1"/>
</dbReference>
<reference evidence="9 10" key="1">
    <citation type="submission" date="2018-06" db="EMBL/GenBank/DDBJ databases">
        <title>Genomic Encyclopedia of Type Strains, Phase IV (KMG-IV): sequencing the most valuable type-strain genomes for metagenomic binning, comparative biology and taxonomic classification.</title>
        <authorList>
            <person name="Goeker M."/>
        </authorList>
    </citation>
    <scope>NUCLEOTIDE SEQUENCE [LARGE SCALE GENOMIC DNA]</scope>
    <source>
        <strain evidence="9 10">DSM 24032</strain>
    </source>
</reference>
<dbReference type="AlphaFoldDB" id="A0A395JGP7"/>
<dbReference type="OrthoDB" id="9763290at2"/>
<feature type="binding site" evidence="7">
    <location>
        <position position="98"/>
    </location>
    <ligand>
        <name>L-glutamine</name>
        <dbReference type="ChEBI" id="CHEBI:58359"/>
    </ligand>
</feature>
<evidence type="ECO:0000313" key="9">
    <source>
        <dbReference type="EMBL" id="RBP49086.1"/>
    </source>
</evidence>
<dbReference type="GO" id="GO:0004066">
    <property type="term" value="F:asparagine synthase (glutamine-hydrolyzing) activity"/>
    <property type="evidence" value="ECO:0007669"/>
    <property type="project" value="UniProtKB-EC"/>
</dbReference>
<keyword evidence="10" id="KW-1185">Reference proteome</keyword>
<sequence>MSAFFVAINRSGIPFSEPCAARMMQQIKVFGHDAERLVVCDHYALGYQARWSVPEEVDEVQPLYDAQSQQWFVFDGRVDNRAALIAALNDPQLTQRSDGQLLFRFCQQFGESRLNDVIGSFVFVLFDVRRNQVIAARDPMGGRYLCHALTDEHLLFATYEMAIVAHGSVNYHLNQEKVARTVVSELESVPSSTIDGVIPLKPGECVTTTTQNIRFQRFYKAPKSSVGKPLSDAEYAREFRRLLIQAVQRRMRSVGKVGSLLSGGLDSIPVTIAAQGLVSEPIYAFSWTFDDYPDVDERCYSEPICRQFGIQQVPITCDHTWPQLDASTLTNPVFPFGIPYSEWQQAAFQEAKAVGVKTILTGIHGDLLYGHFHTLLFELAAAGRLSDAWSELRRIWRAVPNKWSVVKYYLLLPLPGMERFVAWRARRKNHQNPILQSSVAASIKHRRHWLAAESREARRSQQWQVVFDGFAGEDAALGRYLEAKYGIDRRYPFRDRDLCEFMMSVPADQLYYKGIKRPIVKRAFAPELSAELLARNNKTSFDSVIRDGILSDTENHKWFARPAPEWSKYVKQCNFNELDHDNVDVLTLKWRCGYYEYWKSVCYNPIFCELVQSDKNA</sequence>
<dbReference type="SUPFAM" id="SSF56235">
    <property type="entry name" value="N-terminal nucleophile aminohydrolases (Ntn hydrolases)"/>
    <property type="match status" value="1"/>
</dbReference>
<dbReference type="PANTHER" id="PTHR43284">
    <property type="entry name" value="ASPARAGINE SYNTHETASE (GLUTAMINE-HYDROLYZING)"/>
    <property type="match status" value="1"/>
</dbReference>
<dbReference type="Gene3D" id="3.60.20.10">
    <property type="entry name" value="Glutamine Phosphoribosylpyrophosphate, subunit 1, domain 1"/>
    <property type="match status" value="1"/>
</dbReference>
<comment type="pathway">
    <text evidence="1">Amino-acid biosynthesis; L-asparagine biosynthesis; L-asparagine from L-aspartate (L-Gln route): step 1/1.</text>
</comment>
<dbReference type="InterPro" id="IPR014729">
    <property type="entry name" value="Rossmann-like_a/b/a_fold"/>
</dbReference>
<dbReference type="Proteomes" id="UP000253083">
    <property type="component" value="Unassembled WGS sequence"/>
</dbReference>
<dbReference type="InterPro" id="IPR006426">
    <property type="entry name" value="Asn_synth_AEB"/>
</dbReference>
<dbReference type="InterPro" id="IPR029055">
    <property type="entry name" value="Ntn_hydrolases_N"/>
</dbReference>
<evidence type="ECO:0000256" key="3">
    <source>
        <dbReference type="ARBA" id="ARBA00012737"/>
    </source>
</evidence>
<dbReference type="SUPFAM" id="SSF52402">
    <property type="entry name" value="Adenine nucleotide alpha hydrolases-like"/>
    <property type="match status" value="1"/>
</dbReference>
<keyword evidence="5 7" id="KW-0067">ATP-binding</keyword>
<dbReference type="Gene3D" id="3.40.50.620">
    <property type="entry name" value="HUPs"/>
    <property type="match status" value="2"/>
</dbReference>
<dbReference type="PANTHER" id="PTHR43284:SF1">
    <property type="entry name" value="ASPARAGINE SYNTHETASE"/>
    <property type="match status" value="1"/>
</dbReference>
<evidence type="ECO:0000256" key="1">
    <source>
        <dbReference type="ARBA" id="ARBA00005187"/>
    </source>
</evidence>
<name>A0A395JGP7_9GAMM</name>
<comment type="similarity">
    <text evidence="2">Belongs to the asparagine synthetase family.</text>
</comment>
<protein>
    <recommendedName>
        <fullName evidence="3">asparagine synthase (glutamine-hydrolyzing)</fullName>
        <ecNumber evidence="3">6.3.5.4</ecNumber>
    </recommendedName>
</protein>
<dbReference type="Pfam" id="PF00733">
    <property type="entry name" value="Asn_synthase"/>
    <property type="match status" value="1"/>
</dbReference>
<comment type="caution">
    <text evidence="9">The sequence shown here is derived from an EMBL/GenBank/DDBJ whole genome shotgun (WGS) entry which is preliminary data.</text>
</comment>
<dbReference type="Pfam" id="PF13522">
    <property type="entry name" value="GATase_6"/>
    <property type="match status" value="1"/>
</dbReference>
<gene>
    <name evidence="9" type="ORF">DFR28_10412</name>
</gene>
<proteinExistence type="inferred from homology"/>
<dbReference type="EC" id="6.3.5.4" evidence="3"/>
<evidence type="ECO:0000259" key="8">
    <source>
        <dbReference type="PROSITE" id="PS51278"/>
    </source>
</evidence>
<dbReference type="InterPro" id="IPR017932">
    <property type="entry name" value="GATase_2_dom"/>
</dbReference>
<evidence type="ECO:0000256" key="2">
    <source>
        <dbReference type="ARBA" id="ARBA00005752"/>
    </source>
</evidence>
<feature type="binding site" evidence="7">
    <location>
        <position position="260"/>
    </location>
    <ligand>
        <name>ATP</name>
        <dbReference type="ChEBI" id="CHEBI:30616"/>
    </ligand>
</feature>
<evidence type="ECO:0000256" key="6">
    <source>
        <dbReference type="ARBA" id="ARBA00048741"/>
    </source>
</evidence>
<dbReference type="PROSITE" id="PS51278">
    <property type="entry name" value="GATASE_TYPE_2"/>
    <property type="match status" value="1"/>
</dbReference>
<dbReference type="InterPro" id="IPR051786">
    <property type="entry name" value="ASN_synthetase/amidase"/>
</dbReference>
<dbReference type="EMBL" id="QNRT01000004">
    <property type="protein sequence ID" value="RBP49086.1"/>
    <property type="molecule type" value="Genomic_DNA"/>
</dbReference>
<comment type="catalytic activity">
    <reaction evidence="6">
        <text>L-aspartate + L-glutamine + ATP + H2O = L-asparagine + L-glutamate + AMP + diphosphate + H(+)</text>
        <dbReference type="Rhea" id="RHEA:12228"/>
        <dbReference type="ChEBI" id="CHEBI:15377"/>
        <dbReference type="ChEBI" id="CHEBI:15378"/>
        <dbReference type="ChEBI" id="CHEBI:29985"/>
        <dbReference type="ChEBI" id="CHEBI:29991"/>
        <dbReference type="ChEBI" id="CHEBI:30616"/>
        <dbReference type="ChEBI" id="CHEBI:33019"/>
        <dbReference type="ChEBI" id="CHEBI:58048"/>
        <dbReference type="ChEBI" id="CHEBI:58359"/>
        <dbReference type="ChEBI" id="CHEBI:456215"/>
        <dbReference type="EC" id="6.3.5.4"/>
    </reaction>
</comment>